<name>A0AAP3XRN3_9PROT</name>
<dbReference type="InterPro" id="IPR001054">
    <property type="entry name" value="A/G_cyclase"/>
</dbReference>
<dbReference type="SMART" id="SM00044">
    <property type="entry name" value="CYCc"/>
    <property type="match status" value="1"/>
</dbReference>
<dbReference type="InterPro" id="IPR011990">
    <property type="entry name" value="TPR-like_helical_dom_sf"/>
</dbReference>
<dbReference type="Pfam" id="PF00211">
    <property type="entry name" value="Guanylate_cyc"/>
    <property type="match status" value="1"/>
</dbReference>
<dbReference type="GO" id="GO:0004016">
    <property type="term" value="F:adenylate cyclase activity"/>
    <property type="evidence" value="ECO:0007669"/>
    <property type="project" value="TreeGrafter"/>
</dbReference>
<dbReference type="InterPro" id="IPR027417">
    <property type="entry name" value="P-loop_NTPase"/>
</dbReference>
<dbReference type="SUPFAM" id="SSF52540">
    <property type="entry name" value="P-loop containing nucleoside triphosphate hydrolases"/>
    <property type="match status" value="2"/>
</dbReference>
<dbReference type="Pfam" id="PF13191">
    <property type="entry name" value="AAA_16"/>
    <property type="match status" value="1"/>
</dbReference>
<evidence type="ECO:0000313" key="5">
    <source>
        <dbReference type="Proteomes" id="UP001301140"/>
    </source>
</evidence>
<dbReference type="CDD" id="cd07302">
    <property type="entry name" value="CHD"/>
    <property type="match status" value="1"/>
</dbReference>
<dbReference type="InterPro" id="IPR041664">
    <property type="entry name" value="AAA_16"/>
</dbReference>
<dbReference type="Gene3D" id="3.30.70.1230">
    <property type="entry name" value="Nucleotide cyclase"/>
    <property type="match status" value="1"/>
</dbReference>
<dbReference type="SUPFAM" id="SSF48452">
    <property type="entry name" value="TPR-like"/>
    <property type="match status" value="2"/>
</dbReference>
<dbReference type="Proteomes" id="UP001301140">
    <property type="component" value="Unassembled WGS sequence"/>
</dbReference>
<dbReference type="SUPFAM" id="SSF55073">
    <property type="entry name" value="Nucleotide cyclase"/>
    <property type="match status" value="1"/>
</dbReference>
<dbReference type="PANTHER" id="PTHR16305:SF28">
    <property type="entry name" value="GUANYLATE CYCLASE DOMAIN-CONTAINING PROTEIN"/>
    <property type="match status" value="1"/>
</dbReference>
<evidence type="ECO:0000256" key="1">
    <source>
        <dbReference type="ARBA" id="ARBA00022741"/>
    </source>
</evidence>
<dbReference type="Pfam" id="PF12773">
    <property type="entry name" value="DZR"/>
    <property type="match status" value="1"/>
</dbReference>
<dbReference type="InterPro" id="IPR029787">
    <property type="entry name" value="Nucleotide_cyclase"/>
</dbReference>
<comment type="caution">
    <text evidence="4">The sequence shown here is derived from an EMBL/GenBank/DDBJ whole genome shotgun (WGS) entry which is preliminary data.</text>
</comment>
<keyword evidence="1" id="KW-0547">Nucleotide-binding</keyword>
<dbReference type="PANTHER" id="PTHR16305">
    <property type="entry name" value="TESTICULAR SOLUBLE ADENYLYL CYCLASE"/>
    <property type="match status" value="1"/>
</dbReference>
<sequence length="1100" mass="119110">MTLRCAACERENPDDARFCSACGCALAAACPSCGQSVPAGSRFCGFCGALAESAAESAGGRPGLLSASGERRQVTVMFADVSGYTALHERLDPEEVDLLLSEIKRAAERIVARHGGIVNQFIGDEVLAVFGIPRAEEDDPRRAVLAALELHRTVEELGAAHEARAGAPIAIHTGINCGLVVAQYRNDREGLYRLMGDAVNTAARLRSAAAAGEVLVGPAVQPLIAPYLRLEPCEPLSLKGKLRPIQPWRVLGPTRVTSRFEASRRRGLIEYVGRGAELAVLQDNLAAALAGRGRIVTLEGEPGIGKTRLLYEFISRIDRKQVIVSQGHCQAYGSEIPYFPFLDALRRGLGIDLDGDAATARAKAVSTLSALDPALEPLLPFYLHLLSIPGPYSLPAHLKGEALRQAMEEALASLIASATRTRPAVLVLESWHWSDAASRSALRHLAPLVHASRLLLIVSWRPLYGLDLEDLDAQARIRLAALDRTETEALVRAITGATQLPVGTGAWIHENTDGNPLFVEEACRALLEEGVILVDEAGRLVSRRPLDQLDLPDSVQAVIRARLDRLDSDAREVVALASVIGRSFDERLLAELYRAQRPLAGILGELEEQEIIRRLRSLPEPEFAFRHALTREVAYDTLLNQQRGVLHKAVGEAIERLHGRRLAEQASILAYHFARSTCPERSVPYAFQAGEQAAGLYASAEARSYLESALDIAGSLPAGPEATCWKIDAILRLAALGAAPHEAWREGLRLEEARETAQRLGDRRRLAQALYWLGRHHYLGSELERAVAYAEESLKIADELAEPALAAAPVNLMGRAFWQLGELERSAVMTGRSIEQMRLLGNRAEEATAAGFLSALLAYLGRFEQAMELSEHSLGLAGELGNPMAEAAAYHYRGIIRDQRGQWEAAIADYRMAQNTARRAGDLFRIYLARFMEGRALLMTGDTESARSAIEAALRLAERIGTSFLLGQAKGFLAACSLAAGALEEARGQCVEALELARQAGDRFTRGLVLRVLGEVRAAEGGEPAQPLLEEAAAIHETIGARPELARSCAALATILHRAAACEEADRWAARAAGLFGELGMDWDMAHGLGAFDPKRMASA</sequence>
<dbReference type="InterPro" id="IPR025874">
    <property type="entry name" value="DZR"/>
</dbReference>
<dbReference type="PROSITE" id="PS51257">
    <property type="entry name" value="PROKAR_LIPOPROTEIN"/>
    <property type="match status" value="1"/>
</dbReference>
<reference evidence="4 5" key="1">
    <citation type="submission" date="2023-03" db="EMBL/GenBank/DDBJ databases">
        <title>YIM 152171 draft genome.</title>
        <authorList>
            <person name="Yang Z."/>
        </authorList>
    </citation>
    <scope>NUCLEOTIDE SEQUENCE [LARGE SCALE GENOMIC DNA]</scope>
    <source>
        <strain evidence="4 5">YIM 152171</strain>
    </source>
</reference>
<dbReference type="GO" id="GO:0005524">
    <property type="term" value="F:ATP binding"/>
    <property type="evidence" value="ECO:0007669"/>
    <property type="project" value="UniProtKB-KW"/>
</dbReference>
<dbReference type="PROSITE" id="PS50125">
    <property type="entry name" value="GUANYLATE_CYCLASE_2"/>
    <property type="match status" value="1"/>
</dbReference>
<dbReference type="GO" id="GO:0005737">
    <property type="term" value="C:cytoplasm"/>
    <property type="evidence" value="ECO:0007669"/>
    <property type="project" value="TreeGrafter"/>
</dbReference>
<dbReference type="GO" id="GO:0035556">
    <property type="term" value="P:intracellular signal transduction"/>
    <property type="evidence" value="ECO:0007669"/>
    <property type="project" value="InterPro"/>
</dbReference>
<dbReference type="RefSeq" id="WP_327789172.1">
    <property type="nucleotide sequence ID" value="NZ_JARGEQ010000092.1"/>
</dbReference>
<keyword evidence="2" id="KW-0067">ATP-binding</keyword>
<dbReference type="SMART" id="SM00028">
    <property type="entry name" value="TPR"/>
    <property type="match status" value="4"/>
</dbReference>
<gene>
    <name evidence="4" type="ORF">PZ740_10215</name>
</gene>
<feature type="domain" description="Guanylate cyclase" evidence="3">
    <location>
        <begin position="75"/>
        <end position="206"/>
    </location>
</feature>
<organism evidence="4 5">
    <name type="scientific">Marinimicrococcus flavescens</name>
    <dbReference type="NCBI Taxonomy" id="3031815"/>
    <lineage>
        <taxon>Bacteria</taxon>
        <taxon>Pseudomonadati</taxon>
        <taxon>Pseudomonadota</taxon>
        <taxon>Alphaproteobacteria</taxon>
        <taxon>Geminicoccales</taxon>
        <taxon>Geminicoccaceae</taxon>
        <taxon>Marinimicrococcus</taxon>
    </lineage>
</organism>
<dbReference type="AlphaFoldDB" id="A0AAP3XRN3"/>
<keyword evidence="5" id="KW-1185">Reference proteome</keyword>
<dbReference type="Gene3D" id="1.25.40.10">
    <property type="entry name" value="Tetratricopeptide repeat domain"/>
    <property type="match status" value="2"/>
</dbReference>
<evidence type="ECO:0000259" key="3">
    <source>
        <dbReference type="PROSITE" id="PS50125"/>
    </source>
</evidence>
<dbReference type="InterPro" id="IPR019734">
    <property type="entry name" value="TPR_rpt"/>
</dbReference>
<accession>A0AAP3XRN3</accession>
<proteinExistence type="predicted"/>
<dbReference type="GO" id="GO:0009190">
    <property type="term" value="P:cyclic nucleotide biosynthetic process"/>
    <property type="evidence" value="ECO:0007669"/>
    <property type="project" value="InterPro"/>
</dbReference>
<evidence type="ECO:0000313" key="4">
    <source>
        <dbReference type="EMBL" id="MDF1586754.1"/>
    </source>
</evidence>
<evidence type="ECO:0000256" key="2">
    <source>
        <dbReference type="ARBA" id="ARBA00022840"/>
    </source>
</evidence>
<protein>
    <submittedName>
        <fullName evidence="4">AAA family ATPase</fullName>
    </submittedName>
</protein>
<dbReference type="EMBL" id="JARGEQ010000092">
    <property type="protein sequence ID" value="MDF1586754.1"/>
    <property type="molecule type" value="Genomic_DNA"/>
</dbReference>